<organism evidence="1 2">
    <name type="scientific">Arcobacter caeni</name>
    <dbReference type="NCBI Taxonomy" id="1912877"/>
    <lineage>
        <taxon>Bacteria</taxon>
        <taxon>Pseudomonadati</taxon>
        <taxon>Campylobacterota</taxon>
        <taxon>Epsilonproteobacteria</taxon>
        <taxon>Campylobacterales</taxon>
        <taxon>Arcobacteraceae</taxon>
        <taxon>Arcobacter</taxon>
    </lineage>
</organism>
<name>A0A363CWM2_9BACT</name>
<evidence type="ECO:0000313" key="2">
    <source>
        <dbReference type="Proteomes" id="UP000251135"/>
    </source>
</evidence>
<dbReference type="RefSeq" id="WP_108561065.1">
    <property type="nucleotide sequence ID" value="NZ_MUXE01000023.1"/>
</dbReference>
<dbReference type="Proteomes" id="UP000251135">
    <property type="component" value="Unassembled WGS sequence"/>
</dbReference>
<accession>A0A363CWM2</accession>
<protein>
    <submittedName>
        <fullName evidence="1">Uncharacterized protein</fullName>
    </submittedName>
</protein>
<dbReference type="AlphaFoldDB" id="A0A363CWM2"/>
<comment type="caution">
    <text evidence="1">The sequence shown here is derived from an EMBL/GenBank/DDBJ whole genome shotgun (WGS) entry which is preliminary data.</text>
</comment>
<gene>
    <name evidence="1" type="ORF">B0174_11365</name>
</gene>
<evidence type="ECO:0000313" key="1">
    <source>
        <dbReference type="EMBL" id="PUE63433.1"/>
    </source>
</evidence>
<reference evidence="1 2" key="1">
    <citation type="submission" date="2017-02" db="EMBL/GenBank/DDBJ databases">
        <title>Arcobacter caeni sp. nov, a new Arcobacter species isolated from reclaimed water.</title>
        <authorList>
            <person name="Figueras M.J."/>
            <person name="Perez-Cataluna A."/>
            <person name="Salas-Masso N."/>
        </authorList>
    </citation>
    <scope>NUCLEOTIDE SEQUENCE [LARGE SCALE GENOMIC DNA]</scope>
    <source>
        <strain evidence="1 2">RW17-10</strain>
    </source>
</reference>
<dbReference type="OrthoDB" id="5325062at2"/>
<proteinExistence type="predicted"/>
<dbReference type="EMBL" id="MUXE01000023">
    <property type="protein sequence ID" value="PUE63433.1"/>
    <property type="molecule type" value="Genomic_DNA"/>
</dbReference>
<keyword evidence="2" id="KW-1185">Reference proteome</keyword>
<sequence>MSSPLLLSTINNSIGNKKNHVTVQDLCNLFNGKKVLNDLDKYVIDTIQTEATEDELENFKKTYHIASEKIKYVLSLNPY</sequence>